<dbReference type="AlphaFoldDB" id="A0A2J0UCL5"/>
<dbReference type="InterPro" id="IPR044925">
    <property type="entry name" value="His-Me_finger_sf"/>
</dbReference>
<dbReference type="EMBL" id="NEQV01000002">
    <property type="protein sequence ID" value="PJL31188.1"/>
    <property type="molecule type" value="Genomic_DNA"/>
</dbReference>
<dbReference type="InterPro" id="IPR003615">
    <property type="entry name" value="HNH_nuc"/>
</dbReference>
<gene>
    <name evidence="2" type="ORF">B9Y64_06250</name>
</gene>
<sequence length="193" mass="21238">MQSLGAALRKSVGRPPMLPSATDRLQHCASGLLVSPSTGELWSACGRAVGRRSRDGYIRVIQRRAGGSCTTWYAHRLVWEAVHGPVAKGMEVDHLDGDSSNNRLDNLQLVTGSENRRLQRARNIAKFGSPSSQCKLSVAEVEAVLRTVGIVPTKVWARRYGVNSSTIRCIRKKKTWHHVDAGTTCRAKRPKRG</sequence>
<dbReference type="Gene3D" id="3.90.75.20">
    <property type="match status" value="1"/>
</dbReference>
<evidence type="ECO:0000313" key="2">
    <source>
        <dbReference type="EMBL" id="PJL31188.1"/>
    </source>
</evidence>
<evidence type="ECO:0000259" key="1">
    <source>
        <dbReference type="SMART" id="SM00507"/>
    </source>
</evidence>
<reference evidence="2 3" key="1">
    <citation type="journal article" date="2017" name="Front. Microbiol.">
        <title>Double-Face Meets the Bacterial World: The Opportunistic Pathogen Stenotrophomonas maltophilia.</title>
        <authorList>
            <person name="Lira F."/>
            <person name="Berg G."/>
            <person name="Martinez J.L."/>
        </authorList>
    </citation>
    <scope>NUCLEOTIDE SEQUENCE [LARGE SCALE GENOMIC DNA]</scope>
    <source>
        <strain evidence="2 3">EA1</strain>
    </source>
</reference>
<name>A0A2J0UCL5_STEMA</name>
<protein>
    <recommendedName>
        <fullName evidence="1">HNH nuclease domain-containing protein</fullName>
    </recommendedName>
</protein>
<dbReference type="Pfam" id="PF13392">
    <property type="entry name" value="HNH_3"/>
    <property type="match status" value="1"/>
</dbReference>
<feature type="domain" description="HNH nuclease" evidence="1">
    <location>
        <begin position="68"/>
        <end position="116"/>
    </location>
</feature>
<dbReference type="SMART" id="SM00507">
    <property type="entry name" value="HNHc"/>
    <property type="match status" value="1"/>
</dbReference>
<accession>A0A2J0UCL5</accession>
<dbReference type="SUPFAM" id="SSF54060">
    <property type="entry name" value="His-Me finger endonucleases"/>
    <property type="match status" value="1"/>
</dbReference>
<organism evidence="2 3">
    <name type="scientific">Stenotrophomonas maltophilia</name>
    <name type="common">Pseudomonas maltophilia</name>
    <name type="synonym">Xanthomonas maltophilia</name>
    <dbReference type="NCBI Taxonomy" id="40324"/>
    <lineage>
        <taxon>Bacteria</taxon>
        <taxon>Pseudomonadati</taxon>
        <taxon>Pseudomonadota</taxon>
        <taxon>Gammaproteobacteria</taxon>
        <taxon>Lysobacterales</taxon>
        <taxon>Lysobacteraceae</taxon>
        <taxon>Stenotrophomonas</taxon>
        <taxon>Stenotrophomonas maltophilia group</taxon>
    </lineage>
</organism>
<evidence type="ECO:0000313" key="3">
    <source>
        <dbReference type="Proteomes" id="UP000230167"/>
    </source>
</evidence>
<proteinExistence type="predicted"/>
<dbReference type="Proteomes" id="UP000230167">
    <property type="component" value="Unassembled WGS sequence"/>
</dbReference>
<comment type="caution">
    <text evidence="2">The sequence shown here is derived from an EMBL/GenBank/DDBJ whole genome shotgun (WGS) entry which is preliminary data.</text>
</comment>